<dbReference type="InterPro" id="IPR036412">
    <property type="entry name" value="HAD-like_sf"/>
</dbReference>
<evidence type="ECO:0000313" key="2">
    <source>
        <dbReference type="Proteomes" id="UP001250214"/>
    </source>
</evidence>
<dbReference type="InterPro" id="IPR006549">
    <property type="entry name" value="HAD-SF_hydro_IIIA"/>
</dbReference>
<proteinExistence type="predicted"/>
<dbReference type="InterPro" id="IPR023214">
    <property type="entry name" value="HAD_sf"/>
</dbReference>
<dbReference type="EC" id="3.-.-.-" evidence="1"/>
<dbReference type="RefSeq" id="WP_310913096.1">
    <property type="nucleotide sequence ID" value="NZ_JAVLVT010000006.1"/>
</dbReference>
<dbReference type="InterPro" id="IPR006439">
    <property type="entry name" value="HAD-SF_hydro_IA"/>
</dbReference>
<dbReference type="PANTHER" id="PTHR43434:SF1">
    <property type="entry name" value="PHOSPHOGLYCOLATE PHOSPHATASE"/>
    <property type="match status" value="1"/>
</dbReference>
<dbReference type="SUPFAM" id="SSF56784">
    <property type="entry name" value="HAD-like"/>
    <property type="match status" value="1"/>
</dbReference>
<dbReference type="NCBIfam" id="TIGR01509">
    <property type="entry name" value="HAD-SF-IA-v3"/>
    <property type="match status" value="1"/>
</dbReference>
<keyword evidence="1" id="KW-0378">Hydrolase</keyword>
<protein>
    <submittedName>
        <fullName evidence="1">HAD family hydrolase</fullName>
        <ecNumber evidence="1">3.-.-.-</ecNumber>
    </submittedName>
</protein>
<dbReference type="Proteomes" id="UP001250214">
    <property type="component" value="Unassembled WGS sequence"/>
</dbReference>
<dbReference type="GO" id="GO:0016787">
    <property type="term" value="F:hydrolase activity"/>
    <property type="evidence" value="ECO:0007669"/>
    <property type="project" value="UniProtKB-KW"/>
</dbReference>
<comment type="caution">
    <text evidence="1">The sequence shown here is derived from an EMBL/GenBank/DDBJ whole genome shotgun (WGS) entry which is preliminary data.</text>
</comment>
<dbReference type="NCBIfam" id="TIGR01662">
    <property type="entry name" value="HAD-SF-IIIA"/>
    <property type="match status" value="1"/>
</dbReference>
<dbReference type="Gene3D" id="3.40.50.1000">
    <property type="entry name" value="HAD superfamily/HAD-like"/>
    <property type="match status" value="1"/>
</dbReference>
<keyword evidence="2" id="KW-1185">Reference proteome</keyword>
<evidence type="ECO:0000313" key="1">
    <source>
        <dbReference type="EMBL" id="MDS1271545.1"/>
    </source>
</evidence>
<sequence>MTIDLGEIMRPARWILLDFDGPVCSAFAGYPAPEVAGTLREQAHATGVVVPDAVMRENDPMRVLSGLYQVAPQWHADFEAALTQAEIASVAAASPTPGVTPMLGVCRERGLPVAIVSNNSPEAIRAFVAAHHLDVLVDAVIGRDKVSPELMKPNPYLLRQALAELGGTPDESVMVGDSTTDIEAARAAGTMAVGYANRPGKAERWRELKPDAIIGHMGELAAALRA</sequence>
<gene>
    <name evidence="1" type="ORF">RIF23_14695</name>
</gene>
<name>A0ABU2H9M1_9ACTN</name>
<dbReference type="Pfam" id="PF00702">
    <property type="entry name" value="Hydrolase"/>
    <property type="match status" value="1"/>
</dbReference>
<reference evidence="2" key="1">
    <citation type="submission" date="2023-07" db="EMBL/GenBank/DDBJ databases">
        <title>Novel species in the genus Lipingzhangella isolated from Sambhar Salt Lake.</title>
        <authorList>
            <person name="Jiya N."/>
            <person name="Kajale S."/>
            <person name="Sharma A."/>
        </authorList>
    </citation>
    <scope>NUCLEOTIDE SEQUENCE [LARGE SCALE GENOMIC DNA]</scope>
    <source>
        <strain evidence="2">LS1_29</strain>
    </source>
</reference>
<dbReference type="InterPro" id="IPR050155">
    <property type="entry name" value="HAD-like_hydrolase_sf"/>
</dbReference>
<dbReference type="NCBIfam" id="TIGR01549">
    <property type="entry name" value="HAD-SF-IA-v1"/>
    <property type="match status" value="1"/>
</dbReference>
<dbReference type="EMBL" id="JAVLVT010000006">
    <property type="protein sequence ID" value="MDS1271545.1"/>
    <property type="molecule type" value="Genomic_DNA"/>
</dbReference>
<accession>A0ABU2H9M1</accession>
<dbReference type="PANTHER" id="PTHR43434">
    <property type="entry name" value="PHOSPHOGLYCOLATE PHOSPHATASE"/>
    <property type="match status" value="1"/>
</dbReference>
<organism evidence="1 2">
    <name type="scientific">Lipingzhangella rawalii</name>
    <dbReference type="NCBI Taxonomy" id="2055835"/>
    <lineage>
        <taxon>Bacteria</taxon>
        <taxon>Bacillati</taxon>
        <taxon>Actinomycetota</taxon>
        <taxon>Actinomycetes</taxon>
        <taxon>Streptosporangiales</taxon>
        <taxon>Nocardiopsidaceae</taxon>
        <taxon>Lipingzhangella</taxon>
    </lineage>
</organism>